<feature type="domain" description="W2" evidence="3">
    <location>
        <begin position="308"/>
        <end position="475"/>
    </location>
</feature>
<dbReference type="InterPro" id="IPR057397">
    <property type="entry name" value="HEAT_5MP1_2"/>
</dbReference>
<feature type="compositionally biased region" description="Low complexity" evidence="2">
    <location>
        <begin position="23"/>
        <end position="43"/>
    </location>
</feature>
<comment type="similarity">
    <text evidence="1">Belongs to the BZW family.</text>
</comment>
<feature type="region of interest" description="Disordered" evidence="2">
    <location>
        <begin position="1"/>
        <end position="61"/>
    </location>
</feature>
<dbReference type="SMART" id="SM00515">
    <property type="entry name" value="eIF5C"/>
    <property type="match status" value="1"/>
</dbReference>
<dbReference type="AlphaFoldDB" id="A0A8H3YC81"/>
<sequence length="478" mass="53488">MSFHSNAGPSGGAHSPAVRSGTPVQSQPAAPQPQQTQQQEQKPSLTGVRIKQRKRQVQASAKFEPETFRDALLAHLNSLPPSPTVDQIVAKLVLAGSTLELLKYAEQFFEIYFTGGLLQPGGQFLDTAEEKRTRICIFACNGAGIGVQPEDGVSEDEVPKGDQWKKEIRALVEALKKTIQRYKYLQKPLEENALPGLLAYLPRWSPAYREKMAYATAYFVTDAQVSSRCLQTLLRDVVVKDDISVDFITTFFKVFLASQTIEQLGTLLRKSGIQDLLAFFPNTKRDRTHLEKHFKSHGLNSVVEYHTKKVNAAVKEEVVGRLKEMITDEDSTEDMLEYLKARQSETKVGELDMIQAIWLAIMDSVDWTAKPELLDSLVVKQANAYAGLLEPFCNSAKAEVGLLNTVQIYCYGETRVMKAFPQLVKILYNADCVSDQAILYWASKGAAPQGKQNFLKVTEPLVKFLQENEDDDDEEDDE</sequence>
<organism evidence="4 5">
    <name type="scientific">Naganishia liquefaciens</name>
    <dbReference type="NCBI Taxonomy" id="104408"/>
    <lineage>
        <taxon>Eukaryota</taxon>
        <taxon>Fungi</taxon>
        <taxon>Dikarya</taxon>
        <taxon>Basidiomycota</taxon>
        <taxon>Agaricomycotina</taxon>
        <taxon>Tremellomycetes</taxon>
        <taxon>Filobasidiales</taxon>
        <taxon>Filobasidiaceae</taxon>
        <taxon>Naganishia</taxon>
    </lineage>
</organism>
<dbReference type="CDD" id="cd11560">
    <property type="entry name" value="W2_eIF5C_like"/>
    <property type="match status" value="1"/>
</dbReference>
<dbReference type="InterPro" id="IPR051245">
    <property type="entry name" value="eIF5-mimic_regulator"/>
</dbReference>
<dbReference type="Pfam" id="PF02020">
    <property type="entry name" value="W2"/>
    <property type="match status" value="1"/>
</dbReference>
<dbReference type="GO" id="GO:0005737">
    <property type="term" value="C:cytoplasm"/>
    <property type="evidence" value="ECO:0007669"/>
    <property type="project" value="TreeGrafter"/>
</dbReference>
<dbReference type="SUPFAM" id="SSF48371">
    <property type="entry name" value="ARM repeat"/>
    <property type="match status" value="1"/>
</dbReference>
<dbReference type="PROSITE" id="PS51363">
    <property type="entry name" value="W2"/>
    <property type="match status" value="1"/>
</dbReference>
<dbReference type="GO" id="GO:0016020">
    <property type="term" value="C:membrane"/>
    <property type="evidence" value="ECO:0007669"/>
    <property type="project" value="TreeGrafter"/>
</dbReference>
<dbReference type="InterPro" id="IPR003307">
    <property type="entry name" value="W2_domain"/>
</dbReference>
<reference evidence="4" key="1">
    <citation type="submission" date="2020-07" db="EMBL/GenBank/DDBJ databases">
        <title>Draft Genome Sequence of a Deep-Sea Yeast, Naganishia (Cryptococcus) liquefaciens strain N6.</title>
        <authorList>
            <person name="Han Y.W."/>
            <person name="Kajitani R."/>
            <person name="Morimoto H."/>
            <person name="Parhat M."/>
            <person name="Tsubouchi H."/>
            <person name="Bakenova O."/>
            <person name="Ogata M."/>
            <person name="Argunhan B."/>
            <person name="Aoki R."/>
            <person name="Kajiwara S."/>
            <person name="Itoh T."/>
            <person name="Iwasaki H."/>
        </authorList>
    </citation>
    <scope>NUCLEOTIDE SEQUENCE</scope>
    <source>
        <strain evidence="4">N6</strain>
    </source>
</reference>
<dbReference type="InterPro" id="IPR043510">
    <property type="entry name" value="W2_5MP1/2"/>
</dbReference>
<evidence type="ECO:0000256" key="1">
    <source>
        <dbReference type="ARBA" id="ARBA00008151"/>
    </source>
</evidence>
<dbReference type="Gene3D" id="1.25.40.180">
    <property type="match status" value="1"/>
</dbReference>
<accession>A0A8H3YC81</accession>
<dbReference type="Proteomes" id="UP000620104">
    <property type="component" value="Unassembled WGS sequence"/>
</dbReference>
<evidence type="ECO:0000313" key="4">
    <source>
        <dbReference type="EMBL" id="GHJ83918.1"/>
    </source>
</evidence>
<evidence type="ECO:0000259" key="3">
    <source>
        <dbReference type="PROSITE" id="PS51363"/>
    </source>
</evidence>
<keyword evidence="5" id="KW-1185">Reference proteome</keyword>
<proteinExistence type="inferred from homology"/>
<evidence type="ECO:0000256" key="2">
    <source>
        <dbReference type="SAM" id="MobiDB-lite"/>
    </source>
</evidence>
<gene>
    <name evidence="4" type="ORF">NliqN6_0320</name>
</gene>
<dbReference type="OrthoDB" id="1727522at2759"/>
<dbReference type="EMBL" id="BLZA01000005">
    <property type="protein sequence ID" value="GHJ83918.1"/>
    <property type="molecule type" value="Genomic_DNA"/>
</dbReference>
<dbReference type="InterPro" id="IPR016024">
    <property type="entry name" value="ARM-type_fold"/>
</dbReference>
<comment type="caution">
    <text evidence="4">The sequence shown here is derived from an EMBL/GenBank/DDBJ whole genome shotgun (WGS) entry which is preliminary data.</text>
</comment>
<protein>
    <recommendedName>
        <fullName evidence="3">W2 domain-containing protein</fullName>
    </recommendedName>
</protein>
<evidence type="ECO:0000313" key="5">
    <source>
        <dbReference type="Proteomes" id="UP000620104"/>
    </source>
</evidence>
<dbReference type="PANTHER" id="PTHR14208">
    <property type="entry name" value="BASIC LEUCINE ZIPPER AND W2 DOMAIN-CONTAINING PROTEIN"/>
    <property type="match status" value="1"/>
</dbReference>
<dbReference type="Pfam" id="PF25504">
    <property type="entry name" value="HEAT_5MP1_2"/>
    <property type="match status" value="1"/>
</dbReference>
<name>A0A8H3YC81_9TREE</name>
<dbReference type="PANTHER" id="PTHR14208:SF2">
    <property type="entry name" value="PROTEIN KRASAVIETZ"/>
    <property type="match status" value="1"/>
</dbReference>